<dbReference type="Pfam" id="PF01210">
    <property type="entry name" value="NAD_Gly3P_dh_N"/>
    <property type="match status" value="1"/>
</dbReference>
<dbReference type="GO" id="GO:0046168">
    <property type="term" value="P:glycerol-3-phosphate catabolic process"/>
    <property type="evidence" value="ECO:0007669"/>
    <property type="project" value="UniProtKB-UniRule"/>
</dbReference>
<evidence type="ECO:0000259" key="11">
    <source>
        <dbReference type="Pfam" id="PF07479"/>
    </source>
</evidence>
<sequence length="1259" mass="139871">MRPKEQRPEDQATNQPSSGETSIALPETNLLTTPMGPSNDKYLGNVGPQEEARVPKPPATGSPIFNMEVGILLKHSWPINRRLRKLRYPQIVEVRPTRDPPIEIYLYDKTESLLPRPFWMDEDIRATNPQPVNSSVPRSSMGDLGSDMKGNHLHKPLFTLNNSNHSIISCPHTVKVEAPKQGSGITFLKEGNVHRAASMTNNTIIVNFKPHIPGGQDAKPKAVKSKSETDIRLLRNTSANRKGQVTLRPQRSSQPLRSSASELNPSVESPTLGIQAAMVKSDGDPATLHRAASSNENVQLTSSAVSGEDQVTGDMADEENTREKENKPCKDKVSSKVTTSKSLESIPTKAKVSKTLPPIKARDSKMLAPIKVPPKILNFQKTKVPKNLHLKRAEISKTPHLPKPDAKTLLQKKPDASKTLHTTRPHATKTLCPTKPQMSKTWPVKLRPKIPDTSNKTNVTKTETSNLGPTKAAKPPTARGKYTADKAKPNQAISNTKNRLKIKSFPFMNNYEEFKAKYHASNNEERKQHMDTSLSNSKQEIKSPQSAEATAVESPTSGTNSTIQDTNGDKATSSTPQILEQPTPLLGAWDKASQDATSNGQSTTTSLAAGGPALRLLVARMNKTTKDAKPVDDGFITIIVFARNNREAFKRQRALLGASHYRPPAETPQALPKLTQREREPQMPHTSSQVLAGTLDQQHPQPGEHGKAKDMTLPHWPTLQLQTPNTEQSKLVSVPERMPKLEFNFKGKPMEAPSKMRILQRELHIAHQRLQHNSKPLHKQHLCGKGGHTSFLKYLLSCSEETDPQRGFYTTIEDRRYESTLQFMKPITDYKEYLEICEKLKMRNQLPTTNAAHAEETPPTNRQASQPEKTHEDRLAETWNRLSASLRKRQPLQRKLCDLGIQQLRAYQMRRRMTRKPGIVREVWGSAVAKIIGNNVQKLQKFASTVKMWVFEETVNGRKLTDIINNDHENVKYLPGHKLPENVVAIPNLSEAVQDADLLVFVIPHQFIHRICDEITGRVPKKALGITLIKGIDEGPEGLKLISDIIREKMGIDISVLMGANIASEVAAEKFCETTIGSKIMQNGLIFKELLQTPNFRITVVDDADTVELCGALKNIVAVGAGFCDGLQCGDNTKAAVIRLGLMEMIAFARIFCKGQVSTGTFLESCGVADLITTCYGGRNRRVAEAFARTGKTIEELEKEMLNGQKLQGPQTSAEVYRILKQKGLIDKFPLFTAVYQICYEGRPVAEMLACLQSHPEHI</sequence>
<dbReference type="GO" id="GO:0005829">
    <property type="term" value="C:cytosol"/>
    <property type="evidence" value="ECO:0007669"/>
    <property type="project" value="TreeGrafter"/>
</dbReference>
<evidence type="ECO:0000256" key="1">
    <source>
        <dbReference type="ARBA" id="ARBA00004496"/>
    </source>
</evidence>
<accession>A0A1S3G523</accession>
<feature type="compositionally biased region" description="Polar residues" evidence="9">
    <location>
        <begin position="858"/>
        <end position="867"/>
    </location>
</feature>
<dbReference type="Pfam" id="PF07479">
    <property type="entry name" value="NAD_Gly3P_dh_C"/>
    <property type="match status" value="1"/>
</dbReference>
<comment type="catalytic activity">
    <reaction evidence="6">
        <text>sn-glycerol 3-phosphate + NAD(+) = dihydroxyacetone phosphate + NADH + H(+)</text>
        <dbReference type="Rhea" id="RHEA:11092"/>
        <dbReference type="ChEBI" id="CHEBI:15378"/>
        <dbReference type="ChEBI" id="CHEBI:57540"/>
        <dbReference type="ChEBI" id="CHEBI:57597"/>
        <dbReference type="ChEBI" id="CHEBI:57642"/>
        <dbReference type="ChEBI" id="CHEBI:57945"/>
        <dbReference type="EC" id="1.1.1.8"/>
    </reaction>
    <physiologicalReaction direction="left-to-right" evidence="6">
        <dbReference type="Rhea" id="RHEA:11093"/>
    </physiologicalReaction>
</comment>
<evidence type="ECO:0000256" key="9">
    <source>
        <dbReference type="SAM" id="MobiDB-lite"/>
    </source>
</evidence>
<feature type="region of interest" description="Disordered" evidence="9">
    <location>
        <begin position="291"/>
        <end position="351"/>
    </location>
</feature>
<organism evidence="12 13">
    <name type="scientific">Dipodomys ordii</name>
    <name type="common">Ord's kangaroo rat</name>
    <dbReference type="NCBI Taxonomy" id="10020"/>
    <lineage>
        <taxon>Eukaryota</taxon>
        <taxon>Metazoa</taxon>
        <taxon>Chordata</taxon>
        <taxon>Craniata</taxon>
        <taxon>Vertebrata</taxon>
        <taxon>Euteleostomi</taxon>
        <taxon>Mammalia</taxon>
        <taxon>Eutheria</taxon>
        <taxon>Euarchontoglires</taxon>
        <taxon>Glires</taxon>
        <taxon>Rodentia</taxon>
        <taxon>Castorimorpha</taxon>
        <taxon>Heteromyidae</taxon>
        <taxon>Dipodomyinae</taxon>
        <taxon>Dipodomys</taxon>
    </lineage>
</organism>
<feature type="region of interest" description="Disordered" evidence="9">
    <location>
        <begin position="524"/>
        <end position="577"/>
    </location>
</feature>
<feature type="compositionally biased region" description="Basic and acidic residues" evidence="9">
    <location>
        <begin position="1"/>
        <end position="10"/>
    </location>
</feature>
<dbReference type="InterPro" id="IPR013328">
    <property type="entry name" value="6PGD_dom2"/>
</dbReference>
<evidence type="ECO:0000313" key="12">
    <source>
        <dbReference type="Proteomes" id="UP000081671"/>
    </source>
</evidence>
<dbReference type="GO" id="GO:0051287">
    <property type="term" value="F:NAD binding"/>
    <property type="evidence" value="ECO:0007669"/>
    <property type="project" value="UniProtKB-UniRule"/>
</dbReference>
<dbReference type="PANTHER" id="PTHR11728">
    <property type="entry name" value="GLYCEROL-3-PHOSPHATE DEHYDROGENASE"/>
    <property type="match status" value="1"/>
</dbReference>
<dbReference type="Proteomes" id="UP000081671">
    <property type="component" value="Unplaced"/>
</dbReference>
<name>A0A1S3G523_DIPOR</name>
<dbReference type="SUPFAM" id="SSF48179">
    <property type="entry name" value="6-phosphogluconate dehydrogenase C-terminal domain-like"/>
    <property type="match status" value="1"/>
</dbReference>
<feature type="compositionally biased region" description="Polar residues" evidence="9">
    <location>
        <begin position="11"/>
        <end position="21"/>
    </location>
</feature>
<feature type="compositionally biased region" description="Low complexity" evidence="9">
    <location>
        <begin position="247"/>
        <end position="259"/>
    </location>
</feature>
<keyword evidence="3" id="KW-0963">Cytoplasm</keyword>
<evidence type="ECO:0000256" key="4">
    <source>
        <dbReference type="ARBA" id="ARBA00023002"/>
    </source>
</evidence>
<keyword evidence="5 7" id="KW-0520">NAD</keyword>
<feature type="compositionally biased region" description="Polar residues" evidence="9">
    <location>
        <begin position="531"/>
        <end position="577"/>
    </location>
</feature>
<dbReference type="GO" id="GO:0042803">
    <property type="term" value="F:protein homodimerization activity"/>
    <property type="evidence" value="ECO:0007669"/>
    <property type="project" value="InterPro"/>
</dbReference>
<feature type="compositionally biased region" description="Polar residues" evidence="9">
    <location>
        <begin position="292"/>
        <end position="305"/>
    </location>
</feature>
<dbReference type="InterPro" id="IPR011128">
    <property type="entry name" value="G3P_DH_NAD-dep_N"/>
</dbReference>
<dbReference type="InterPro" id="IPR006109">
    <property type="entry name" value="G3P_DH_NAD-dep_C"/>
</dbReference>
<dbReference type="AlphaFoldDB" id="A0A1S3G523"/>
<feature type="region of interest" description="Disordered" evidence="9">
    <location>
        <begin position="446"/>
        <end position="487"/>
    </location>
</feature>
<keyword evidence="4 7" id="KW-0560">Oxidoreductase</keyword>
<dbReference type="GO" id="GO:0005975">
    <property type="term" value="P:carbohydrate metabolic process"/>
    <property type="evidence" value="ECO:0007669"/>
    <property type="project" value="InterPro"/>
</dbReference>
<protein>
    <recommendedName>
        <fullName evidence="8">Glycerol-3-phosphate dehydrogenase [NAD(+)]</fullName>
        <ecNumber evidence="8">1.1.1.8</ecNumber>
    </recommendedName>
</protein>
<dbReference type="RefSeq" id="XP_012883923.1">
    <property type="nucleotide sequence ID" value="XM_013028469.1"/>
</dbReference>
<dbReference type="InterPro" id="IPR036291">
    <property type="entry name" value="NAD(P)-bd_dom_sf"/>
</dbReference>
<reference evidence="13" key="1">
    <citation type="submission" date="2025-08" db="UniProtKB">
        <authorList>
            <consortium name="RefSeq"/>
        </authorList>
    </citation>
    <scope>IDENTIFICATION</scope>
    <source>
        <tissue evidence="13">Kidney</tissue>
    </source>
</reference>
<evidence type="ECO:0000256" key="5">
    <source>
        <dbReference type="ARBA" id="ARBA00023027"/>
    </source>
</evidence>
<dbReference type="STRING" id="10020.ENSDORP00000015555"/>
<dbReference type="FunFam" id="1.10.1040.10:FF:000084">
    <property type="entry name" value="Glycerol-3-phosphate dehydrogenase [NAD(+)], cytoplasmic"/>
    <property type="match status" value="1"/>
</dbReference>
<feature type="domain" description="Glycerol-3-phosphate dehydrogenase NAD-dependent N-terminal" evidence="10">
    <location>
        <begin position="924"/>
        <end position="1082"/>
    </location>
</feature>
<dbReference type="GO" id="GO:0141152">
    <property type="term" value="F:glycerol-3-phosphate dehydrogenase (NAD+) activity"/>
    <property type="evidence" value="ECO:0007669"/>
    <property type="project" value="UniProtKB-UniRule"/>
</dbReference>
<dbReference type="GeneID" id="105994830"/>
<evidence type="ECO:0000313" key="13">
    <source>
        <dbReference type="RefSeq" id="XP_012883923.1"/>
    </source>
</evidence>
<dbReference type="InterPro" id="IPR008927">
    <property type="entry name" value="6-PGluconate_DH-like_C_sf"/>
</dbReference>
<dbReference type="Gene3D" id="1.10.1040.10">
    <property type="entry name" value="N-(1-d-carboxylethyl)-l-norvaline Dehydrogenase, domain 2"/>
    <property type="match status" value="1"/>
</dbReference>
<dbReference type="InterPro" id="IPR006168">
    <property type="entry name" value="G3P_DH_NAD-dep"/>
</dbReference>
<dbReference type="NCBIfam" id="TIGR03376">
    <property type="entry name" value="glycerol3P_DH"/>
    <property type="match status" value="1"/>
</dbReference>
<dbReference type="PANTHER" id="PTHR11728:SF7">
    <property type="entry name" value="GLYCEROL-3-PHOSPHATE DEHYDROGENASE 1-LIKE PROTEIN"/>
    <property type="match status" value="1"/>
</dbReference>
<comment type="similarity">
    <text evidence="2 7">Belongs to the NAD-dependent glycerol-3-phosphate dehydrogenase family.</text>
</comment>
<dbReference type="InParanoid" id="A0A1S3G523"/>
<feature type="compositionally biased region" description="Basic and acidic residues" evidence="9">
    <location>
        <begin position="319"/>
        <end position="334"/>
    </location>
</feature>
<evidence type="ECO:0000256" key="3">
    <source>
        <dbReference type="ARBA" id="ARBA00022490"/>
    </source>
</evidence>
<dbReference type="EC" id="1.1.1.8" evidence="8"/>
<evidence type="ECO:0000259" key="10">
    <source>
        <dbReference type="Pfam" id="PF01210"/>
    </source>
</evidence>
<evidence type="ECO:0000256" key="7">
    <source>
        <dbReference type="RuleBase" id="RU000437"/>
    </source>
</evidence>
<feature type="region of interest" description="Disordered" evidence="9">
    <location>
        <begin position="236"/>
        <end position="268"/>
    </location>
</feature>
<keyword evidence="12" id="KW-1185">Reference proteome</keyword>
<dbReference type="InterPro" id="IPR017751">
    <property type="entry name" value="G3P_DH_NAD-dep_euk"/>
</dbReference>
<feature type="domain" description="Glycerol-3-phosphate dehydrogenase NAD-dependent C-terminal" evidence="11">
    <location>
        <begin position="1103"/>
        <end position="1249"/>
    </location>
</feature>
<dbReference type="Gene3D" id="3.40.50.720">
    <property type="entry name" value="NAD(P)-binding Rossmann-like Domain"/>
    <property type="match status" value="1"/>
</dbReference>
<feature type="region of interest" description="Disordered" evidence="9">
    <location>
        <begin position="1"/>
        <end position="60"/>
    </location>
</feature>
<gene>
    <name evidence="13" type="primary">LOC105994830</name>
</gene>
<comment type="subcellular location">
    <subcellularLocation>
        <location evidence="1">Cytoplasm</location>
    </subcellularLocation>
</comment>
<feature type="compositionally biased region" description="Polar residues" evidence="9">
    <location>
        <begin position="452"/>
        <end position="468"/>
    </location>
</feature>
<dbReference type="SUPFAM" id="SSF51735">
    <property type="entry name" value="NAD(P)-binding Rossmann-fold domains"/>
    <property type="match status" value="1"/>
</dbReference>
<feature type="region of interest" description="Disordered" evidence="9">
    <location>
        <begin position="849"/>
        <end position="874"/>
    </location>
</feature>
<evidence type="ECO:0000256" key="2">
    <source>
        <dbReference type="ARBA" id="ARBA00011009"/>
    </source>
</evidence>
<evidence type="ECO:0000256" key="8">
    <source>
        <dbReference type="RuleBase" id="RU361243"/>
    </source>
</evidence>
<dbReference type="KEGG" id="dord:105994830"/>
<proteinExistence type="inferred from homology"/>
<dbReference type="FunFam" id="3.40.50.720:FF:000088">
    <property type="entry name" value="Glycerol-3-phosphate dehydrogenase [NAD(+)]"/>
    <property type="match status" value="1"/>
</dbReference>
<dbReference type="PRINTS" id="PR00077">
    <property type="entry name" value="GPDHDRGNASE"/>
</dbReference>
<dbReference type="OrthoDB" id="10263760at2759"/>
<evidence type="ECO:0000256" key="6">
    <source>
        <dbReference type="ARBA" id="ARBA00048723"/>
    </source>
</evidence>